<organism evidence="1 2">
    <name type="scientific">Anas platyrhynchos</name>
    <name type="common">Mallard</name>
    <name type="synonym">Anas boschas</name>
    <dbReference type="NCBI Taxonomy" id="8839"/>
    <lineage>
        <taxon>Eukaryota</taxon>
        <taxon>Metazoa</taxon>
        <taxon>Chordata</taxon>
        <taxon>Craniata</taxon>
        <taxon>Vertebrata</taxon>
        <taxon>Euteleostomi</taxon>
        <taxon>Archelosauria</taxon>
        <taxon>Archosauria</taxon>
        <taxon>Dinosauria</taxon>
        <taxon>Saurischia</taxon>
        <taxon>Theropoda</taxon>
        <taxon>Coelurosauria</taxon>
        <taxon>Aves</taxon>
        <taxon>Neognathae</taxon>
        <taxon>Galloanserae</taxon>
        <taxon>Anseriformes</taxon>
        <taxon>Anatidae</taxon>
        <taxon>Anatinae</taxon>
        <taxon>Anas</taxon>
    </lineage>
</organism>
<reference evidence="2" key="1">
    <citation type="journal article" date="2013" name="Nat. Genet.">
        <title>The duck genome and transcriptome provide insight into an avian influenza virus reservoir species.</title>
        <authorList>
            <person name="Huang Y."/>
            <person name="Li Y."/>
            <person name="Burt D.W."/>
            <person name="Chen H."/>
            <person name="Zhang Y."/>
            <person name="Qian W."/>
            <person name="Kim H."/>
            <person name="Gan S."/>
            <person name="Zhao Y."/>
            <person name="Li J."/>
            <person name="Yi K."/>
            <person name="Feng H."/>
            <person name="Zhu P."/>
            <person name="Li B."/>
            <person name="Liu Q."/>
            <person name="Fairley S."/>
            <person name="Magor K.E."/>
            <person name="Du Z."/>
            <person name="Hu X."/>
            <person name="Goodman L."/>
            <person name="Tafer H."/>
            <person name="Vignal A."/>
            <person name="Lee T."/>
            <person name="Kim K.W."/>
            <person name="Sheng Z."/>
            <person name="An Y."/>
            <person name="Searle S."/>
            <person name="Herrero J."/>
            <person name="Groenen M.A."/>
            <person name="Crooijmans R.P."/>
            <person name="Faraut T."/>
            <person name="Cai Q."/>
            <person name="Webster R.G."/>
            <person name="Aldridge J.R."/>
            <person name="Warren W.C."/>
            <person name="Bartschat S."/>
            <person name="Kehr S."/>
            <person name="Marz M."/>
            <person name="Stadler P.F."/>
            <person name="Smith J."/>
            <person name="Kraus R.H."/>
            <person name="Zhao Y."/>
            <person name="Ren L."/>
            <person name="Fei J."/>
            <person name="Morisson M."/>
            <person name="Kaiser P."/>
            <person name="Griffin D.K."/>
            <person name="Rao M."/>
            <person name="Pitel F."/>
            <person name="Wang J."/>
            <person name="Li N."/>
        </authorList>
    </citation>
    <scope>NUCLEOTIDE SEQUENCE [LARGE SCALE GENOMIC DNA]</scope>
</reference>
<gene>
    <name evidence="1" type="ORF">Anapl_03515</name>
</gene>
<name>R0K4U5_ANAPL</name>
<proteinExistence type="predicted"/>
<dbReference type="EMBL" id="KB742714">
    <property type="protein sequence ID" value="EOB05131.1"/>
    <property type="molecule type" value="Genomic_DNA"/>
</dbReference>
<sequence length="159" mass="18341">MWLQKTRWSEEGTRGTPEKQLFLFPDSLGVSGRTPARSLLRTLVKHSQQQELQNKSLLFIYCTKAMTEQVTAVLPNWVSQDENISRGAKIFLRFSETETASLAMYHRSTQYEIYLTNQLLTEGVIVPLQKAKQGTCKKDWQETKVVRRICHTCIRVFGS</sequence>
<dbReference type="Proteomes" id="UP000296049">
    <property type="component" value="Unassembled WGS sequence"/>
</dbReference>
<evidence type="ECO:0000313" key="1">
    <source>
        <dbReference type="EMBL" id="EOB05131.1"/>
    </source>
</evidence>
<accession>R0K4U5</accession>
<keyword evidence="2" id="KW-1185">Reference proteome</keyword>
<protein>
    <submittedName>
        <fullName evidence="1">Uncharacterized protein</fullName>
    </submittedName>
</protein>
<dbReference type="AlphaFoldDB" id="R0K4U5"/>
<evidence type="ECO:0000313" key="2">
    <source>
        <dbReference type="Proteomes" id="UP000296049"/>
    </source>
</evidence>